<sequence>MIPDEFNSGIYKGIVRHRRFSPKVHQFGYNMYMFALDLDEAPTLFKRFALIGERWFNPFKITNKDHFGSTKHTIKTSVIDKLKQLTLTSPLSKQQQFENGCKNDELKIVMVTQARCLGVYFSPINLYFCYHGHNTRKDKCIAMLAEVSNTPWNEKHYYLIDVPKQNERCELRNPKAFHVSPFMPMDMDYVWKITPPAKHLNVHIENWQHPDQQSGTGQYKVFDATMTLKKQAFTSANLTKLLIKVPMMTVKISAAIYWQAAKLFAKRVPFIGHPGTTSPNTAK</sequence>
<dbReference type="KEGG" id="psym:J1N51_06235"/>
<dbReference type="PANTHER" id="PTHR33973:SF4">
    <property type="entry name" value="OS07G0153300 PROTEIN"/>
    <property type="match status" value="1"/>
</dbReference>
<proteinExistence type="predicted"/>
<evidence type="ECO:0000313" key="1">
    <source>
        <dbReference type="EMBL" id="QTH65038.1"/>
    </source>
</evidence>
<keyword evidence="2" id="KW-1185">Reference proteome</keyword>
<name>A0A975HJA9_9GAMM</name>
<protein>
    <submittedName>
        <fullName evidence="1">DUF1365 domain-containing protein</fullName>
    </submittedName>
</protein>
<accession>A0A975HJA9</accession>
<reference evidence="1" key="1">
    <citation type="submission" date="2021-03" db="EMBL/GenBank/DDBJ databases">
        <title>Description of Psychrosphaera ytuae sp. nov. isolated from deep sea sediment of South China Sea.</title>
        <authorList>
            <person name="Zhang J."/>
            <person name="Xu X.-D."/>
        </authorList>
    </citation>
    <scope>NUCLEOTIDE SEQUENCE</scope>
    <source>
        <strain evidence="1">MTZ26</strain>
    </source>
</reference>
<dbReference type="Pfam" id="PF07103">
    <property type="entry name" value="DUF1365"/>
    <property type="match status" value="1"/>
</dbReference>
<dbReference type="AlphaFoldDB" id="A0A975HJA9"/>
<dbReference type="Proteomes" id="UP000682739">
    <property type="component" value="Chromosome"/>
</dbReference>
<evidence type="ECO:0000313" key="2">
    <source>
        <dbReference type="Proteomes" id="UP000682739"/>
    </source>
</evidence>
<organism evidence="1 2">
    <name type="scientific">Psychrosphaera ytuae</name>
    <dbReference type="NCBI Taxonomy" id="2820710"/>
    <lineage>
        <taxon>Bacteria</taxon>
        <taxon>Pseudomonadati</taxon>
        <taxon>Pseudomonadota</taxon>
        <taxon>Gammaproteobacteria</taxon>
        <taxon>Alteromonadales</taxon>
        <taxon>Pseudoalteromonadaceae</taxon>
        <taxon>Psychrosphaera</taxon>
    </lineage>
</organism>
<dbReference type="EMBL" id="CP072110">
    <property type="protein sequence ID" value="QTH65038.1"/>
    <property type="molecule type" value="Genomic_DNA"/>
</dbReference>
<dbReference type="RefSeq" id="WP_208833073.1">
    <property type="nucleotide sequence ID" value="NZ_CP072110.1"/>
</dbReference>
<dbReference type="InterPro" id="IPR010775">
    <property type="entry name" value="DUF1365"/>
</dbReference>
<dbReference type="PANTHER" id="PTHR33973">
    <property type="entry name" value="OS07G0153300 PROTEIN"/>
    <property type="match status" value="1"/>
</dbReference>
<gene>
    <name evidence="1" type="ORF">J1N51_06235</name>
</gene>